<keyword evidence="3" id="KW-0812">Transmembrane</keyword>
<keyword evidence="10" id="KW-1185">Reference proteome</keyword>
<gene>
    <name evidence="9" type="ORF">Vbra_4340</name>
</gene>
<keyword evidence="6" id="KW-0472">Membrane</keyword>
<dbReference type="VEuPathDB" id="CryptoDB:Vbra_4340"/>
<dbReference type="GO" id="GO:0015979">
    <property type="term" value="P:photosynthesis"/>
    <property type="evidence" value="ECO:0007669"/>
    <property type="project" value="UniProtKB-KW"/>
</dbReference>
<evidence type="ECO:0000256" key="8">
    <source>
        <dbReference type="SAM" id="SignalP"/>
    </source>
</evidence>
<evidence type="ECO:0000256" key="5">
    <source>
        <dbReference type="ARBA" id="ARBA00023078"/>
    </source>
</evidence>
<evidence type="ECO:0000313" key="10">
    <source>
        <dbReference type="Proteomes" id="UP000041254"/>
    </source>
</evidence>
<keyword evidence="8" id="KW-0732">Signal</keyword>
<dbReference type="GO" id="GO:0009523">
    <property type="term" value="C:photosystem II"/>
    <property type="evidence" value="ECO:0007669"/>
    <property type="project" value="UniProtKB-KW"/>
</dbReference>
<feature type="chain" id="PRO_5005188307" description="Photosystem II protein Y" evidence="8">
    <location>
        <begin position="19"/>
        <end position="125"/>
    </location>
</feature>
<dbReference type="HAMAP" id="MF_00717">
    <property type="entry name" value="PSII_PsbY"/>
    <property type="match status" value="1"/>
</dbReference>
<keyword evidence="2" id="KW-0602">Photosynthesis</keyword>
<keyword evidence="7" id="KW-0604">Photosystem II</keyword>
<feature type="signal peptide" evidence="8">
    <location>
        <begin position="1"/>
        <end position="18"/>
    </location>
</feature>
<dbReference type="EMBL" id="CDMY01000395">
    <property type="protein sequence ID" value="CEM09730.1"/>
    <property type="molecule type" value="Genomic_DNA"/>
</dbReference>
<evidence type="ECO:0008006" key="11">
    <source>
        <dbReference type="Google" id="ProtNLM"/>
    </source>
</evidence>
<evidence type="ECO:0000256" key="2">
    <source>
        <dbReference type="ARBA" id="ARBA00022531"/>
    </source>
</evidence>
<dbReference type="InParanoid" id="A0A0G4FA21"/>
<accession>A0A0G4FA21</accession>
<evidence type="ECO:0000256" key="7">
    <source>
        <dbReference type="ARBA" id="ARBA00023276"/>
    </source>
</evidence>
<evidence type="ECO:0000256" key="4">
    <source>
        <dbReference type="ARBA" id="ARBA00022989"/>
    </source>
</evidence>
<dbReference type="AlphaFoldDB" id="A0A0G4FA21"/>
<organism evidence="9 10">
    <name type="scientific">Vitrella brassicaformis (strain CCMP3155)</name>
    <dbReference type="NCBI Taxonomy" id="1169540"/>
    <lineage>
        <taxon>Eukaryota</taxon>
        <taxon>Sar</taxon>
        <taxon>Alveolata</taxon>
        <taxon>Colpodellida</taxon>
        <taxon>Vitrellaceae</taxon>
        <taxon>Vitrella</taxon>
    </lineage>
</organism>
<dbReference type="InterPro" id="IPR009388">
    <property type="entry name" value="PSII_PsbY"/>
</dbReference>
<dbReference type="GO" id="GO:0030145">
    <property type="term" value="F:manganese ion binding"/>
    <property type="evidence" value="ECO:0007669"/>
    <property type="project" value="InterPro"/>
</dbReference>
<evidence type="ECO:0000256" key="6">
    <source>
        <dbReference type="ARBA" id="ARBA00023136"/>
    </source>
</evidence>
<keyword evidence="5" id="KW-0793">Thylakoid</keyword>
<proteinExistence type="inferred from homology"/>
<evidence type="ECO:0000256" key="3">
    <source>
        <dbReference type="ARBA" id="ARBA00022692"/>
    </source>
</evidence>
<dbReference type="Proteomes" id="UP000041254">
    <property type="component" value="Unassembled WGS sequence"/>
</dbReference>
<reference evidence="9 10" key="1">
    <citation type="submission" date="2014-11" db="EMBL/GenBank/DDBJ databases">
        <authorList>
            <person name="Zhu J."/>
            <person name="Qi W."/>
            <person name="Song R."/>
        </authorList>
    </citation>
    <scope>NUCLEOTIDE SEQUENCE [LARGE SCALE GENOMIC DNA]</scope>
</reference>
<evidence type="ECO:0000256" key="1">
    <source>
        <dbReference type="ARBA" id="ARBA00004370"/>
    </source>
</evidence>
<comment type="subcellular location">
    <subcellularLocation>
        <location evidence="1">Membrane</location>
    </subcellularLocation>
</comment>
<protein>
    <recommendedName>
        <fullName evidence="11">Photosystem II protein Y</fullName>
    </recommendedName>
</protein>
<dbReference type="Pfam" id="PF06298">
    <property type="entry name" value="PsbY"/>
    <property type="match status" value="1"/>
</dbReference>
<keyword evidence="4" id="KW-1133">Transmembrane helix</keyword>
<name>A0A0G4FA21_VITBC</name>
<evidence type="ECO:0000313" key="9">
    <source>
        <dbReference type="EMBL" id="CEM09730.1"/>
    </source>
</evidence>
<sequence>MKCLLALSVALLVALAHAADFSRPSAAFVGPVATSSSRLATRMRAQRQEPQQQQQLMDLPQLGEEDIAKAMAVLSPLMLGDMAMAAEQSGPDLRPLILLSPVLIAASWAFFNAGRGIIKQVTDKL</sequence>